<reference evidence="2 3" key="1">
    <citation type="submission" date="2021-02" db="EMBL/GenBank/DDBJ databases">
        <title>Lactate utilizing bacteria of the human gut.</title>
        <authorList>
            <person name="Sheridan P.O."/>
        </authorList>
    </citation>
    <scope>NUCLEOTIDE SEQUENCE [LARGE SCALE GENOMIC DNA]</scope>
    <source>
        <strain evidence="2 3">HTF-83D</strain>
    </source>
</reference>
<dbReference type="InterPro" id="IPR003615">
    <property type="entry name" value="HNH_nuc"/>
</dbReference>
<evidence type="ECO:0000313" key="3">
    <source>
        <dbReference type="Proteomes" id="UP001315001"/>
    </source>
</evidence>
<gene>
    <name evidence="2" type="ORF">JYQ75_03340</name>
</gene>
<feature type="domain" description="HNH nuclease" evidence="1">
    <location>
        <begin position="354"/>
        <end position="419"/>
    </location>
</feature>
<keyword evidence="2" id="KW-0255">Endonuclease</keyword>
<dbReference type="RefSeq" id="WP_209293115.1">
    <property type="nucleotide sequence ID" value="NZ_JAFIQO010000106.1"/>
</dbReference>
<accession>A0ABS3ZHR6</accession>
<keyword evidence="2" id="KW-0540">Nuclease</keyword>
<proteinExistence type="predicted"/>
<dbReference type="EMBL" id="JAFIQO010000106">
    <property type="protein sequence ID" value="MBP0056439.1"/>
    <property type="molecule type" value="Genomic_DNA"/>
</dbReference>
<dbReference type="GO" id="GO:0004519">
    <property type="term" value="F:endonuclease activity"/>
    <property type="evidence" value="ECO:0007669"/>
    <property type="project" value="UniProtKB-KW"/>
</dbReference>
<comment type="caution">
    <text evidence="2">The sequence shown here is derived from an EMBL/GenBank/DDBJ whole genome shotgun (WGS) entry which is preliminary data.</text>
</comment>
<protein>
    <submittedName>
        <fullName evidence="2">HNH endonuclease</fullName>
    </submittedName>
</protein>
<evidence type="ECO:0000313" key="2">
    <source>
        <dbReference type="EMBL" id="MBP0056439.1"/>
    </source>
</evidence>
<dbReference type="CDD" id="cd00085">
    <property type="entry name" value="HNHc"/>
    <property type="match status" value="1"/>
</dbReference>
<keyword evidence="2" id="KW-0378">Hydrolase</keyword>
<evidence type="ECO:0000259" key="1">
    <source>
        <dbReference type="SMART" id="SM00507"/>
    </source>
</evidence>
<dbReference type="SMART" id="SM00507">
    <property type="entry name" value="HNHc"/>
    <property type="match status" value="1"/>
</dbReference>
<dbReference type="Pfam" id="PF13391">
    <property type="entry name" value="HNH_2"/>
    <property type="match status" value="1"/>
</dbReference>
<dbReference type="Gene3D" id="1.10.30.50">
    <property type="match status" value="1"/>
</dbReference>
<dbReference type="Proteomes" id="UP001315001">
    <property type="component" value="Unassembled WGS sequence"/>
</dbReference>
<keyword evidence="3" id="KW-1185">Reference proteome</keyword>
<sequence>MAKDKNYKGMVSEVDPIAIRKLYYEYRMTNQEISNMTWETKANINKILNQGIKYYNPWIEHHLTEQLHQVFEDMLKKHIFNETSDDLSTCYLIKNNSTGKICFIWYDADSVHCLFDEDISLDLKTLAHSEHMDIYNELDYKVLEISETDSILKEPHIALTQISKKLFTKASRVRKMSSAEYANFLGFKGYLTERDTNRDSKIINFLEEHIIDGLVYLSSSPENQWIRNYASRCGMSLEDFLDYYGYKKSKYDYNYVSQRKNEKYKNELKKYIVENPNTVYISSQEPIYQTLYNIAQQNNMTLDDYIQLLGYTRSKGRNSLIELSGEINKILSVENEKIEKKISSNEKIKRNHLLINRLKEFYSYECQLCTENQKMTIQKKDGTKYVEVHHIKNLSEEYDEEGTLDRLNNLIIVCPNHHKMLHYHNGGYRKIVKTNNGLAFTNDSSDIIPIVHNKHLTSNE</sequence>
<organism evidence="2 3">
    <name type="scientific">Anaerobutyricum soehngenii</name>
    <dbReference type="NCBI Taxonomy" id="105843"/>
    <lineage>
        <taxon>Bacteria</taxon>
        <taxon>Bacillati</taxon>
        <taxon>Bacillota</taxon>
        <taxon>Clostridia</taxon>
        <taxon>Lachnospirales</taxon>
        <taxon>Lachnospiraceae</taxon>
        <taxon>Anaerobutyricum</taxon>
    </lineage>
</organism>
<name>A0ABS3ZHR6_9FIRM</name>